<evidence type="ECO:0000313" key="2">
    <source>
        <dbReference type="EMBL" id="OHX44602.1"/>
    </source>
</evidence>
<name>A0ABX3CM89_9BACI</name>
<sequence length="309" mass="35800">MSNEIKVIANDSDLVLRIESELEYDSLFKLIKERENKKRELFQQDFISALEEDINRWYSVAEAGKILGGEKPIPHSSLTYYIDGLKEYILPEDAPSNKYMRLNYLSIIKMKMVLLLKDEFRLNGLKAEVGITGNPKNVVTRNDSGLPANDVEDDFSNRLEKLEAMNEMLFRLLIEKGDGGQPQLKEPLQALLTAENKLLEDQSSLLEIFEKQNGEIEDLKEENKVLKERIEKTEEYTQSMDKKHEINEDERKKILESEQKLNSIAETLRARQQAEEEWDQQGLFKKLRGNRSEFVTSRIKEILGEVSKG</sequence>
<protein>
    <recommendedName>
        <fullName evidence="4">MerR-like DNA binding protein</fullName>
    </recommendedName>
</protein>
<feature type="coiled-coil region" evidence="1">
    <location>
        <begin position="209"/>
        <end position="277"/>
    </location>
</feature>
<comment type="caution">
    <text evidence="2">The sequence shown here is derived from an EMBL/GenBank/DDBJ whole genome shotgun (WGS) entry which is preliminary data.</text>
</comment>
<gene>
    <name evidence="2" type="ORF">BBV17_25600</name>
</gene>
<dbReference type="EMBL" id="MBRJ01000041">
    <property type="protein sequence ID" value="OHX44602.1"/>
    <property type="molecule type" value="Genomic_DNA"/>
</dbReference>
<reference evidence="2 3" key="1">
    <citation type="submission" date="2016-07" db="EMBL/GenBank/DDBJ databases">
        <title>Bacillus oceanisediminis whole genome.</title>
        <authorList>
            <person name="Pal Y."/>
            <person name="Verma A."/>
            <person name="Mual P."/>
            <person name="Srinivasan K."/>
        </authorList>
    </citation>
    <scope>NUCLEOTIDE SEQUENCE [LARGE SCALE GENOMIC DNA]</scope>
    <source>
        <strain evidence="2 3">Bhandara28</strain>
    </source>
</reference>
<proteinExistence type="predicted"/>
<evidence type="ECO:0000313" key="3">
    <source>
        <dbReference type="Proteomes" id="UP000180194"/>
    </source>
</evidence>
<dbReference type="Proteomes" id="UP000180194">
    <property type="component" value="Unassembled WGS sequence"/>
</dbReference>
<keyword evidence="3" id="KW-1185">Reference proteome</keyword>
<dbReference type="RefSeq" id="WP_009335576.1">
    <property type="nucleotide sequence ID" value="NZ_JAMAWK010000009.1"/>
</dbReference>
<evidence type="ECO:0000256" key="1">
    <source>
        <dbReference type="SAM" id="Coils"/>
    </source>
</evidence>
<accession>A0ABX3CM89</accession>
<keyword evidence="1" id="KW-0175">Coiled coil</keyword>
<evidence type="ECO:0008006" key="4">
    <source>
        <dbReference type="Google" id="ProtNLM"/>
    </source>
</evidence>
<organism evidence="2 3">
    <name type="scientific">Cytobacillus oceanisediminis</name>
    <dbReference type="NCBI Taxonomy" id="665099"/>
    <lineage>
        <taxon>Bacteria</taxon>
        <taxon>Bacillati</taxon>
        <taxon>Bacillota</taxon>
        <taxon>Bacilli</taxon>
        <taxon>Bacillales</taxon>
        <taxon>Bacillaceae</taxon>
        <taxon>Cytobacillus</taxon>
    </lineage>
</organism>